<feature type="compositionally biased region" description="Low complexity" evidence="4">
    <location>
        <begin position="490"/>
        <end position="507"/>
    </location>
</feature>
<feature type="compositionally biased region" description="Low complexity" evidence="4">
    <location>
        <begin position="928"/>
        <end position="938"/>
    </location>
</feature>
<dbReference type="OrthoDB" id="5954824at2759"/>
<dbReference type="GO" id="GO:0005634">
    <property type="term" value="C:nucleus"/>
    <property type="evidence" value="ECO:0007669"/>
    <property type="project" value="UniProtKB-SubCell"/>
</dbReference>
<dbReference type="Gene3D" id="1.10.10.10">
    <property type="entry name" value="Winged helix-like DNA-binding domain superfamily/Winged helix DNA-binding domain"/>
    <property type="match status" value="1"/>
</dbReference>
<proteinExistence type="predicted"/>
<dbReference type="PROSITE" id="PS50039">
    <property type="entry name" value="FORK_HEAD_3"/>
    <property type="match status" value="1"/>
</dbReference>
<dbReference type="InterPro" id="IPR008984">
    <property type="entry name" value="SMAD_FHA_dom_sf"/>
</dbReference>
<feature type="domain" description="FHA" evidence="5">
    <location>
        <begin position="185"/>
        <end position="246"/>
    </location>
</feature>
<gene>
    <name evidence="7" type="primary">Piso0_001165</name>
    <name evidence="7" type="ORF">GNLVRS01_PISO0C12322g</name>
    <name evidence="8" type="ORF">GNLVRS01_PISO0D12389g</name>
</gene>
<dbReference type="Proteomes" id="UP000005222">
    <property type="component" value="Chromosome D"/>
</dbReference>
<organism evidence="7 9">
    <name type="scientific">Pichia sorbitophila (strain ATCC MYA-4447 / BCRC 22081 / CBS 7064 / NBRC 10061 / NRRL Y-12695)</name>
    <name type="common">Hybrid yeast</name>
    <dbReference type="NCBI Taxonomy" id="559304"/>
    <lineage>
        <taxon>Eukaryota</taxon>
        <taxon>Fungi</taxon>
        <taxon>Dikarya</taxon>
        <taxon>Ascomycota</taxon>
        <taxon>Saccharomycotina</taxon>
        <taxon>Pichiomycetes</taxon>
        <taxon>Debaryomycetaceae</taxon>
        <taxon>Millerozyma</taxon>
    </lineage>
</organism>
<evidence type="ECO:0000313" key="8">
    <source>
        <dbReference type="EMBL" id="CCE79125.1"/>
    </source>
</evidence>
<dbReference type="Pfam" id="PF00498">
    <property type="entry name" value="FHA"/>
    <property type="match status" value="1"/>
</dbReference>
<dbReference type="PANTHER" id="PTHR21712">
    <property type="entry name" value="PRE-RRNA-PROCESSING PROTEIN FHL1"/>
    <property type="match status" value="1"/>
</dbReference>
<feature type="domain" description="Fork-head" evidence="6">
    <location>
        <begin position="698"/>
        <end position="770"/>
    </location>
</feature>
<dbReference type="Pfam" id="PF00250">
    <property type="entry name" value="Forkhead"/>
    <property type="match status" value="1"/>
</dbReference>
<dbReference type="EMBL" id="FO082056">
    <property type="protein sequence ID" value="CCE79125.1"/>
    <property type="molecule type" value="Genomic_DNA"/>
</dbReference>
<feature type="compositionally biased region" description="Polar residues" evidence="4">
    <location>
        <begin position="1042"/>
        <end position="1065"/>
    </location>
</feature>
<sequence length="1235" mass="135316">MTSALQSDETKGEKKLEVPYFESPDMDHKKHSINGKTDATEAQTNANSTRMNDLRLSDNVSSIDYAQDHSSNDPSRVHAAAEIEHMNYRHADTARGDYKRSFESSPSTGPKSPYLKSKNSFHTAQNTAGKEALEMGEGNLPQVSITREDALGDSRPDDDKDSSKISAYARLDFENFTFFVQTLQVILGRRSNIELMSGSHHAVDVHLGSKKAISRRHAKIFYNFGTQRFELSVIGRNGAFVDDMFVEKGITVPLLDGTKIQIGDISFAFILPSLDSQDEVLPGPGSSKSFNPSDAINLRSNLYNTSFSKSPTPKKDSHLSASPKIQHTGVLDKTKAKDSKTNLAHDIILEDEKQPARKQSTAAASSDEINELFDKIDTDNSLPVFDADTDLVNSQLNSILENDGIGDQEDSKLNSKDEVLDLSENNSLDPLDKTTNDGLESHGGSRSTKENKDLNTELSSFVLDQEIATLAPLIDAHHNDLMKRQDSSHSFDSTKSSFSDNNGYSSSKTEEWGNGAPKSYPLMGKPAAPRMGRPASIQPPASRMYNRAGVNQGLSRQNNHDRITSSSGIIGLPTHLIASENPESGLALRLAQGTPHSVTHLVTDPISKSLMHSRPPAPKLEVTVEEITHKEICPFRKKREAITLNKGVLLAPVCVPKEIDENFEPIRIPKRKKDMDQMRKAPKNVYTIEDIPEHYRTKPNVSFSFMIMNSIKSKPSENGLTLTEIYDIVKDIYPYYKYCPDGWQSPILHNLLLNKIFKRITKKDSEWTWGIDEAYIAEREKVRSKQQELAASRAKAAALKVEEMKQQQRMDTHQSASNIIGRSLPSYGLSSLGMGLQIPQSHLMNQLRQRNATDGSEGQKPKTIAELASEIRRDGIIGTKTPFYFKSDNIPNNGMALNQPAYGNRKDLTSVSSTSINTIRDQLAANRSNSSFSSPSGSQGDQTDDPQSKSQKPLNHDTKKSLTYLQKELFNLYKARKLSYNTATTTELITKALATTIAQVNAIGAKAGCGDNALSFLVEKAPQQVSKILDIALSKAIKEKQGQLSSTPNSRSATPTPSSPGTASLASGAKDRQIKPESTVKSPADLQAEATGKPSASLSKPPSFTSSLAKPPTFSSKEHTPPSASGYNSQSPGSSSSGKAPGTTKLGGLYKPPQFLTNKSSRPAFLSNKMDELNKKGFPISNDDNHSMSGRQASNAANNHYLEEPSPVGGLKRQFSSSDQNNDSEENPNKVVKID</sequence>
<dbReference type="EMBL" id="FO082057">
    <property type="protein sequence ID" value="CCE78539.1"/>
    <property type="molecule type" value="Genomic_DNA"/>
</dbReference>
<feature type="region of interest" description="Disordered" evidence="4">
    <location>
        <begin position="1"/>
        <end position="74"/>
    </location>
</feature>
<evidence type="ECO:0000256" key="4">
    <source>
        <dbReference type="SAM" id="MobiDB-lite"/>
    </source>
</evidence>
<dbReference type="Gene3D" id="2.60.200.20">
    <property type="match status" value="1"/>
</dbReference>
<evidence type="ECO:0000313" key="9">
    <source>
        <dbReference type="Proteomes" id="UP000005222"/>
    </source>
</evidence>
<evidence type="ECO:0000256" key="1">
    <source>
        <dbReference type="ARBA" id="ARBA00023125"/>
    </source>
</evidence>
<dbReference type="FunCoup" id="G8YSK2">
    <property type="interactions" value="1829"/>
</dbReference>
<feature type="region of interest" description="Disordered" evidence="4">
    <location>
        <begin position="1040"/>
        <end position="1235"/>
    </location>
</feature>
<dbReference type="SMART" id="SM00240">
    <property type="entry name" value="FHA"/>
    <property type="match status" value="1"/>
</dbReference>
<evidence type="ECO:0000259" key="6">
    <source>
        <dbReference type="PROSITE" id="PS50039"/>
    </source>
</evidence>
<keyword evidence="9" id="KW-1185">Reference proteome</keyword>
<dbReference type="HOGENOM" id="CLU_005476_0_0_1"/>
<reference evidence="9" key="2">
    <citation type="journal article" date="2012" name="G3 (Bethesda)">
        <title>Pichia sorbitophila, an interspecies yeast hybrid reveals early steps of genome resolution following polyploidization.</title>
        <authorList>
            <person name="Leh Louis V."/>
            <person name="Despons L."/>
            <person name="Friedrich A."/>
            <person name="Martin T."/>
            <person name="Durrens P."/>
            <person name="Casaregola S."/>
            <person name="Neuveglise C."/>
            <person name="Fairhead C."/>
            <person name="Marck C."/>
            <person name="Cruz J.A."/>
            <person name="Straub M.L."/>
            <person name="Kugler V."/>
            <person name="Sacerdot C."/>
            <person name="Uzunov Z."/>
            <person name="Thierry A."/>
            <person name="Weiss S."/>
            <person name="Bleykasten C."/>
            <person name="De Montigny J."/>
            <person name="Jacques N."/>
            <person name="Jung P."/>
            <person name="Lemaire M."/>
            <person name="Mallet S."/>
            <person name="Morel G."/>
            <person name="Richard G.F."/>
            <person name="Sarkar A."/>
            <person name="Savel G."/>
            <person name="Schacherer J."/>
            <person name="Seret M.L."/>
            <person name="Talla E."/>
            <person name="Samson G."/>
            <person name="Jubin C."/>
            <person name="Poulain J."/>
            <person name="Vacherie B."/>
            <person name="Barbe V."/>
            <person name="Pelletier E."/>
            <person name="Sherman D.J."/>
            <person name="Westhof E."/>
            <person name="Weissenbach J."/>
            <person name="Baret P.V."/>
            <person name="Wincker P."/>
            <person name="Gaillardin C."/>
            <person name="Dujon B."/>
            <person name="Souciet J.L."/>
        </authorList>
    </citation>
    <scope>NUCLEOTIDE SEQUENCE [LARGE SCALE GENOMIC DNA]</scope>
    <source>
        <strain evidence="9">ATCC MYA-4447 / BCRC 22081 / CBS 7064 / NBRC 10061 / NRRL Y-12695</strain>
    </source>
</reference>
<feature type="compositionally biased region" description="Basic and acidic residues" evidence="4">
    <location>
        <begin position="8"/>
        <end position="17"/>
    </location>
</feature>
<evidence type="ECO:0000256" key="2">
    <source>
        <dbReference type="ARBA" id="ARBA00023242"/>
    </source>
</evidence>
<name>G8YSK2_PICSO</name>
<accession>G8YSK2</accession>
<dbReference type="SUPFAM" id="SSF46785">
    <property type="entry name" value="Winged helix' DNA-binding domain"/>
    <property type="match status" value="1"/>
</dbReference>
<feature type="region of interest" description="Disordered" evidence="4">
    <location>
        <begin position="92"/>
        <end position="119"/>
    </location>
</feature>
<feature type="compositionally biased region" description="Polar residues" evidence="4">
    <location>
        <begin position="34"/>
        <end position="51"/>
    </location>
</feature>
<feature type="region of interest" description="Disordered" evidence="4">
    <location>
        <begin position="307"/>
        <end position="326"/>
    </location>
</feature>
<dbReference type="InterPro" id="IPR000253">
    <property type="entry name" value="FHA_dom"/>
</dbReference>
<feature type="compositionally biased region" description="Low complexity" evidence="4">
    <location>
        <begin position="1123"/>
        <end position="1138"/>
    </location>
</feature>
<feature type="compositionally biased region" description="Polar residues" evidence="4">
    <location>
        <begin position="1094"/>
        <end position="1108"/>
    </location>
</feature>
<dbReference type="CDD" id="cd22701">
    <property type="entry name" value="FHA_FKH1-like"/>
    <property type="match status" value="1"/>
</dbReference>
<dbReference type="Proteomes" id="UP000005222">
    <property type="component" value="Chromosome C"/>
</dbReference>
<feature type="compositionally biased region" description="Basic and acidic residues" evidence="4">
    <location>
        <begin position="92"/>
        <end position="102"/>
    </location>
</feature>
<dbReference type="GO" id="GO:0043565">
    <property type="term" value="F:sequence-specific DNA binding"/>
    <property type="evidence" value="ECO:0007669"/>
    <property type="project" value="InterPro"/>
</dbReference>
<dbReference type="AlphaFoldDB" id="G8YSK2"/>
<dbReference type="InterPro" id="IPR045178">
    <property type="entry name" value="Fhl1/FHA1"/>
</dbReference>
<evidence type="ECO:0000259" key="5">
    <source>
        <dbReference type="PROSITE" id="PS50006"/>
    </source>
</evidence>
<dbReference type="SUPFAM" id="SSF49879">
    <property type="entry name" value="SMAD/FHA domain"/>
    <property type="match status" value="1"/>
</dbReference>
<keyword evidence="2 3" id="KW-0539">Nucleus</keyword>
<dbReference type="InterPro" id="IPR036388">
    <property type="entry name" value="WH-like_DNA-bd_sf"/>
</dbReference>
<comment type="subcellular location">
    <subcellularLocation>
        <location evidence="3">Nucleus</location>
    </subcellularLocation>
</comment>
<dbReference type="GO" id="GO:0060962">
    <property type="term" value="P:regulation of ribosomal protein gene transcription by RNA polymerase II"/>
    <property type="evidence" value="ECO:0007669"/>
    <property type="project" value="InterPro"/>
</dbReference>
<reference evidence="7" key="1">
    <citation type="submission" date="2011-10" db="EMBL/GenBank/DDBJ databases">
        <authorList>
            <person name="Genoscope - CEA"/>
        </authorList>
    </citation>
    <scope>NUCLEOTIDE SEQUENCE</scope>
</reference>
<dbReference type="InterPro" id="IPR036390">
    <property type="entry name" value="WH_DNA-bd_sf"/>
</dbReference>
<feature type="region of interest" description="Disordered" evidence="4">
    <location>
        <begin position="924"/>
        <end position="958"/>
    </location>
</feature>
<feature type="DNA-binding region" description="Fork-head" evidence="3">
    <location>
        <begin position="698"/>
        <end position="770"/>
    </location>
</feature>
<dbReference type="PROSITE" id="PS50006">
    <property type="entry name" value="FHA_DOMAIN"/>
    <property type="match status" value="1"/>
</dbReference>
<dbReference type="InterPro" id="IPR001766">
    <property type="entry name" value="Fork_head_dom"/>
</dbReference>
<dbReference type="PANTHER" id="PTHR21712:SF29">
    <property type="entry name" value="PRE-RRNA-PROCESSING PROTEIN FHL1"/>
    <property type="match status" value="1"/>
</dbReference>
<dbReference type="OMA" id="SYYMHTY"/>
<feature type="compositionally biased region" description="Polar residues" evidence="4">
    <location>
        <begin position="1187"/>
        <end position="1198"/>
    </location>
</feature>
<dbReference type="STRING" id="559304.G8YSK2"/>
<dbReference type="SMART" id="SM00339">
    <property type="entry name" value="FH"/>
    <property type="match status" value="1"/>
</dbReference>
<keyword evidence="1 3" id="KW-0238">DNA-binding</keyword>
<dbReference type="CDD" id="cd00059">
    <property type="entry name" value="FH_FOX"/>
    <property type="match status" value="1"/>
</dbReference>
<dbReference type="InParanoid" id="G8YSK2"/>
<feature type="region of interest" description="Disordered" evidence="4">
    <location>
        <begin position="485"/>
        <end position="517"/>
    </location>
</feature>
<feature type="region of interest" description="Disordered" evidence="4">
    <location>
        <begin position="422"/>
        <end position="453"/>
    </location>
</feature>
<evidence type="ECO:0000313" key="7">
    <source>
        <dbReference type="EMBL" id="CCE78539.1"/>
    </source>
</evidence>
<dbReference type="eggNOG" id="KOG2294">
    <property type="taxonomic scope" value="Eukaryota"/>
</dbReference>
<protein>
    <submittedName>
        <fullName evidence="7">Piso0_001165 protein</fullName>
    </submittedName>
</protein>
<dbReference type="PRINTS" id="PR00053">
    <property type="entry name" value="FORKHEAD"/>
</dbReference>
<evidence type="ECO:0000256" key="3">
    <source>
        <dbReference type="PROSITE-ProRule" id="PRU00089"/>
    </source>
</evidence>
<dbReference type="GO" id="GO:0003700">
    <property type="term" value="F:DNA-binding transcription factor activity"/>
    <property type="evidence" value="ECO:0007669"/>
    <property type="project" value="InterPro"/>
</dbReference>